<dbReference type="AlphaFoldDB" id="A0A024TR19"/>
<gene>
    <name evidence="6" type="ORF">H310_10722</name>
</gene>
<organism evidence="6">
    <name type="scientific">Aphanomyces invadans</name>
    <dbReference type="NCBI Taxonomy" id="157072"/>
    <lineage>
        <taxon>Eukaryota</taxon>
        <taxon>Sar</taxon>
        <taxon>Stramenopiles</taxon>
        <taxon>Oomycota</taxon>
        <taxon>Saprolegniomycetes</taxon>
        <taxon>Saprolegniales</taxon>
        <taxon>Verrucalvaceae</taxon>
        <taxon>Aphanomyces</taxon>
    </lineage>
</organism>
<evidence type="ECO:0000256" key="4">
    <source>
        <dbReference type="SAM" id="MobiDB-lite"/>
    </source>
</evidence>
<evidence type="ECO:0000256" key="3">
    <source>
        <dbReference type="SAM" id="Coils"/>
    </source>
</evidence>
<dbReference type="GeneID" id="20087772"/>
<feature type="domain" description="Mediator complex subunit 15 KIX" evidence="5">
    <location>
        <begin position="6"/>
        <end position="77"/>
    </location>
</feature>
<evidence type="ECO:0000259" key="5">
    <source>
        <dbReference type="Pfam" id="PF16987"/>
    </source>
</evidence>
<evidence type="ECO:0000256" key="1">
    <source>
        <dbReference type="ARBA" id="ARBA00004123"/>
    </source>
</evidence>
<dbReference type="eggNOG" id="ENOG502QTIF">
    <property type="taxonomic scope" value="Eukaryota"/>
</dbReference>
<keyword evidence="3" id="KW-0175">Coiled coil</keyword>
<feature type="region of interest" description="Disordered" evidence="4">
    <location>
        <begin position="489"/>
        <end position="545"/>
    </location>
</feature>
<accession>A0A024TR19</accession>
<feature type="coiled-coil region" evidence="3">
    <location>
        <begin position="150"/>
        <end position="183"/>
    </location>
</feature>
<name>A0A024TR19_9STRA</name>
<evidence type="ECO:0000256" key="2">
    <source>
        <dbReference type="ARBA" id="ARBA00023242"/>
    </source>
</evidence>
<feature type="compositionally biased region" description="Low complexity" evidence="4">
    <location>
        <begin position="507"/>
        <end position="520"/>
    </location>
</feature>
<evidence type="ECO:0000313" key="6">
    <source>
        <dbReference type="EMBL" id="ETV96081.1"/>
    </source>
</evidence>
<comment type="subcellular location">
    <subcellularLocation>
        <location evidence="1">Nucleus</location>
    </subcellularLocation>
</comment>
<reference evidence="6" key="1">
    <citation type="submission" date="2013-12" db="EMBL/GenBank/DDBJ databases">
        <title>The Genome Sequence of Aphanomyces invadans NJM9701.</title>
        <authorList>
            <consortium name="The Broad Institute Genomics Platform"/>
            <person name="Russ C."/>
            <person name="Tyler B."/>
            <person name="van West P."/>
            <person name="Dieguez-Uribeondo J."/>
            <person name="Young S.K."/>
            <person name="Zeng Q."/>
            <person name="Gargeya S."/>
            <person name="Fitzgerald M."/>
            <person name="Abouelleil A."/>
            <person name="Alvarado L."/>
            <person name="Chapman S.B."/>
            <person name="Gainer-Dewar J."/>
            <person name="Goldberg J."/>
            <person name="Griggs A."/>
            <person name="Gujja S."/>
            <person name="Hansen M."/>
            <person name="Howarth C."/>
            <person name="Imamovic A."/>
            <person name="Ireland A."/>
            <person name="Larimer J."/>
            <person name="McCowan C."/>
            <person name="Murphy C."/>
            <person name="Pearson M."/>
            <person name="Poon T.W."/>
            <person name="Priest M."/>
            <person name="Roberts A."/>
            <person name="Saif S."/>
            <person name="Shea T."/>
            <person name="Sykes S."/>
            <person name="Wortman J."/>
            <person name="Nusbaum C."/>
            <person name="Birren B."/>
        </authorList>
    </citation>
    <scope>NUCLEOTIDE SEQUENCE [LARGE SCALE GENOMIC DNA]</scope>
    <source>
        <strain evidence="6">NJM9701</strain>
    </source>
</reference>
<dbReference type="Pfam" id="PF16987">
    <property type="entry name" value="KIX_2"/>
    <property type="match status" value="1"/>
</dbReference>
<dbReference type="VEuPathDB" id="FungiDB:H310_10722"/>
<sequence length="545" mass="59791">MNDAASGWRVEITQEMRTGKITEMFVELLRLSGESDRQKVWQSAAKFELNLWMQCTDKMTYWTKLEKKVAGLKKKQAPSDAAPASIQQPSSIPTPAPAQYANPMAAAPNMQYNQAMLMQQAELLKKQQEQQQLAALNLARQQQAQHAQAVAAAQAQAKAATEKQQLQEQQRLHALNLARQQQQQSAARAAAAAVPVVPPSTPLMAGQTQVLHQLQQQFQQQKQAVLTTQHNELQRLRQAQLVEQSQLTSMHSTQNTPPETRRLQVAQLQQQHILAQNKLSQEHKAKTEELLRRHQQILTAKLHANAATSPPVAAPTTIPPQNQVTNAQVEAANAAQVRARALARQNSLLQQNTSAVAPATPAAPAAVPVAAATPSPVADSQTNAYWEKLKQLKAKYWNDLELAQREFTRLVAQKPAAGATGAAAQQAVQTHERFKMFLQNIKRITNLLSQDPSKTTTNSIEVLAKVEQHIERQVLPAVLRVNTDMAKKGENKVELSKPPTTSTPSKAAAVDTAQRQAATAMQSAAPVDAVSPKPSRLPPRRLTNS</sequence>
<dbReference type="RefSeq" id="XP_008875392.1">
    <property type="nucleotide sequence ID" value="XM_008877170.1"/>
</dbReference>
<proteinExistence type="predicted"/>
<dbReference type="GO" id="GO:0005634">
    <property type="term" value="C:nucleus"/>
    <property type="evidence" value="ECO:0007669"/>
    <property type="project" value="UniProtKB-SubCell"/>
</dbReference>
<dbReference type="InterPro" id="IPR036546">
    <property type="entry name" value="MED15_KIX"/>
</dbReference>
<dbReference type="OrthoDB" id="79917at2759"/>
<protein>
    <recommendedName>
        <fullName evidence="5">Mediator complex subunit 15 KIX domain-containing protein</fullName>
    </recommendedName>
</protein>
<keyword evidence="2" id="KW-0539">Nucleus</keyword>
<dbReference type="EMBL" id="KI913978">
    <property type="protein sequence ID" value="ETV96081.1"/>
    <property type="molecule type" value="Genomic_DNA"/>
</dbReference>